<accession>A0A9D4BTP1</accession>
<evidence type="ECO:0000313" key="2">
    <source>
        <dbReference type="Proteomes" id="UP000828390"/>
    </source>
</evidence>
<keyword evidence="2" id="KW-1185">Reference proteome</keyword>
<organism evidence="1 2">
    <name type="scientific">Dreissena polymorpha</name>
    <name type="common">Zebra mussel</name>
    <name type="synonym">Mytilus polymorpha</name>
    <dbReference type="NCBI Taxonomy" id="45954"/>
    <lineage>
        <taxon>Eukaryota</taxon>
        <taxon>Metazoa</taxon>
        <taxon>Spiralia</taxon>
        <taxon>Lophotrochozoa</taxon>
        <taxon>Mollusca</taxon>
        <taxon>Bivalvia</taxon>
        <taxon>Autobranchia</taxon>
        <taxon>Heteroconchia</taxon>
        <taxon>Euheterodonta</taxon>
        <taxon>Imparidentia</taxon>
        <taxon>Neoheterodontei</taxon>
        <taxon>Myida</taxon>
        <taxon>Dreissenoidea</taxon>
        <taxon>Dreissenidae</taxon>
        <taxon>Dreissena</taxon>
    </lineage>
</organism>
<dbReference type="EMBL" id="JAIWYP010000015">
    <property type="protein sequence ID" value="KAH3705182.1"/>
    <property type="molecule type" value="Genomic_DNA"/>
</dbReference>
<comment type="caution">
    <text evidence="1">The sequence shown here is derived from an EMBL/GenBank/DDBJ whole genome shotgun (WGS) entry which is preliminary data.</text>
</comment>
<name>A0A9D4BTP1_DREPO</name>
<dbReference type="Proteomes" id="UP000828390">
    <property type="component" value="Unassembled WGS sequence"/>
</dbReference>
<proteinExistence type="predicted"/>
<evidence type="ECO:0000313" key="1">
    <source>
        <dbReference type="EMBL" id="KAH3705182.1"/>
    </source>
</evidence>
<dbReference type="AlphaFoldDB" id="A0A9D4BTP1"/>
<sequence>MLVYFSHSGLTRTPLHMMLGHVFFLRDRSRSILTAFNRIGVCSSYQTIRSTRSLLASYALKCSEDGENPISSTFTKEDYSIDNSDFADKSSIYGTEGLNDAALVVFQDATVNRPLPKPGPSVQYNNKPYKSNYEDKSCQEVPSNIKPIVRPALLQDMLLHPETKQATLLDYTNCPECSHEA</sequence>
<protein>
    <submittedName>
        <fullName evidence="1">Uncharacterized protein</fullName>
    </submittedName>
</protein>
<reference evidence="1" key="1">
    <citation type="journal article" date="2019" name="bioRxiv">
        <title>The Genome of the Zebra Mussel, Dreissena polymorpha: A Resource for Invasive Species Research.</title>
        <authorList>
            <person name="McCartney M.A."/>
            <person name="Auch B."/>
            <person name="Kono T."/>
            <person name="Mallez S."/>
            <person name="Zhang Y."/>
            <person name="Obille A."/>
            <person name="Becker A."/>
            <person name="Abrahante J.E."/>
            <person name="Garbe J."/>
            <person name="Badalamenti J.P."/>
            <person name="Herman A."/>
            <person name="Mangelson H."/>
            <person name="Liachko I."/>
            <person name="Sullivan S."/>
            <person name="Sone E.D."/>
            <person name="Koren S."/>
            <person name="Silverstein K.A.T."/>
            <person name="Beckman K.B."/>
            <person name="Gohl D.M."/>
        </authorList>
    </citation>
    <scope>NUCLEOTIDE SEQUENCE</scope>
    <source>
        <strain evidence="1">Duluth1</strain>
        <tissue evidence="1">Whole animal</tissue>
    </source>
</reference>
<reference evidence="1" key="2">
    <citation type="submission" date="2020-11" db="EMBL/GenBank/DDBJ databases">
        <authorList>
            <person name="McCartney M.A."/>
            <person name="Auch B."/>
            <person name="Kono T."/>
            <person name="Mallez S."/>
            <person name="Becker A."/>
            <person name="Gohl D.M."/>
            <person name="Silverstein K.A.T."/>
            <person name="Koren S."/>
            <person name="Bechman K.B."/>
            <person name="Herman A."/>
            <person name="Abrahante J.E."/>
            <person name="Garbe J."/>
        </authorList>
    </citation>
    <scope>NUCLEOTIDE SEQUENCE</scope>
    <source>
        <strain evidence="1">Duluth1</strain>
        <tissue evidence="1">Whole animal</tissue>
    </source>
</reference>
<gene>
    <name evidence="1" type="ORF">DPMN_080248</name>
</gene>